<evidence type="ECO:0000313" key="2">
    <source>
        <dbReference type="Proteomes" id="UP000823388"/>
    </source>
</evidence>
<dbReference type="EMBL" id="CM029045">
    <property type="protein sequence ID" value="KAG2595842.1"/>
    <property type="molecule type" value="Genomic_DNA"/>
</dbReference>
<keyword evidence="2" id="KW-1185">Reference proteome</keyword>
<organism evidence="1 2">
    <name type="scientific">Panicum virgatum</name>
    <name type="common">Blackwell switchgrass</name>
    <dbReference type="NCBI Taxonomy" id="38727"/>
    <lineage>
        <taxon>Eukaryota</taxon>
        <taxon>Viridiplantae</taxon>
        <taxon>Streptophyta</taxon>
        <taxon>Embryophyta</taxon>
        <taxon>Tracheophyta</taxon>
        <taxon>Spermatophyta</taxon>
        <taxon>Magnoliopsida</taxon>
        <taxon>Liliopsida</taxon>
        <taxon>Poales</taxon>
        <taxon>Poaceae</taxon>
        <taxon>PACMAD clade</taxon>
        <taxon>Panicoideae</taxon>
        <taxon>Panicodae</taxon>
        <taxon>Paniceae</taxon>
        <taxon>Panicinae</taxon>
        <taxon>Panicum</taxon>
        <taxon>Panicum sect. Hiantes</taxon>
    </lineage>
</organism>
<comment type="caution">
    <text evidence="1">The sequence shown here is derived from an EMBL/GenBank/DDBJ whole genome shotgun (WGS) entry which is preliminary data.</text>
</comment>
<dbReference type="Proteomes" id="UP000823388">
    <property type="component" value="Chromosome 5K"/>
</dbReference>
<evidence type="ECO:0000313" key="1">
    <source>
        <dbReference type="EMBL" id="KAG2595842.1"/>
    </source>
</evidence>
<dbReference type="AlphaFoldDB" id="A0A8T0S9J8"/>
<proteinExistence type="predicted"/>
<accession>A0A8T0S9J8</accession>
<reference evidence="1" key="1">
    <citation type="submission" date="2020-05" db="EMBL/GenBank/DDBJ databases">
        <title>WGS assembly of Panicum virgatum.</title>
        <authorList>
            <person name="Lovell J.T."/>
            <person name="Jenkins J."/>
            <person name="Shu S."/>
            <person name="Juenger T.E."/>
            <person name="Schmutz J."/>
        </authorList>
    </citation>
    <scope>NUCLEOTIDE SEQUENCE</scope>
    <source>
        <strain evidence="1">AP13</strain>
    </source>
</reference>
<sequence>MAATQMNAVVQNTADKTFEELCNQTMDAETGIHFPNIDSSFSPSFEVRSSTSIPGTSQLPPPVPENMIFSSTSVLTCNYVFCVNK</sequence>
<gene>
    <name evidence="1" type="ORF">PVAP13_5KG105087</name>
</gene>
<name>A0A8T0S9J8_PANVG</name>
<protein>
    <submittedName>
        <fullName evidence="1">Uncharacterized protein</fullName>
    </submittedName>
</protein>